<dbReference type="RefSeq" id="WP_117284108.1">
    <property type="nucleotide sequence ID" value="NZ_JAMTCE010000020.1"/>
</dbReference>
<keyword evidence="4" id="KW-0961">Cell wall biogenesis/degradation</keyword>
<dbReference type="InterPro" id="IPR051206">
    <property type="entry name" value="NAMLAA_amidase_2"/>
</dbReference>
<feature type="domain" description="SH3b" evidence="6">
    <location>
        <begin position="251"/>
        <end position="320"/>
    </location>
</feature>
<feature type="domain" description="N-acetylmuramoyl-L-alanine amidase" evidence="7">
    <location>
        <begin position="74"/>
        <end position="200"/>
    </location>
</feature>
<evidence type="ECO:0000256" key="1">
    <source>
        <dbReference type="ARBA" id="ARBA00001561"/>
    </source>
</evidence>
<dbReference type="CDD" id="cd06583">
    <property type="entry name" value="PGRP"/>
    <property type="match status" value="1"/>
</dbReference>
<evidence type="ECO:0000256" key="3">
    <source>
        <dbReference type="ARBA" id="ARBA00022801"/>
    </source>
</evidence>
<feature type="compositionally biased region" description="Pro residues" evidence="5">
    <location>
        <begin position="224"/>
        <end position="235"/>
    </location>
</feature>
<evidence type="ECO:0000313" key="9">
    <source>
        <dbReference type="Proteomes" id="UP000278327"/>
    </source>
</evidence>
<dbReference type="AlphaFoldDB" id="A0A3N0APH8"/>
<evidence type="ECO:0000256" key="2">
    <source>
        <dbReference type="ARBA" id="ARBA00011901"/>
    </source>
</evidence>
<keyword evidence="3" id="KW-0378">Hydrolase</keyword>
<dbReference type="InterPro" id="IPR036505">
    <property type="entry name" value="Amidase/PGRP_sf"/>
</dbReference>
<comment type="caution">
    <text evidence="8">The sequence shown here is derived from an EMBL/GenBank/DDBJ whole genome shotgun (WGS) entry which is preliminary data.</text>
</comment>
<gene>
    <name evidence="8" type="ORF">DMP10_10395</name>
</gene>
<proteinExistence type="predicted"/>
<protein>
    <recommendedName>
        <fullName evidence="2">N-acetylmuramoyl-L-alanine amidase</fullName>
        <ecNumber evidence="2">3.5.1.28</ecNumber>
    </recommendedName>
</protein>
<dbReference type="InterPro" id="IPR002502">
    <property type="entry name" value="Amidase_domain"/>
</dbReference>
<organism evidence="8 9">
    <name type="scientific">Adlercreutzia equolifaciens subsp. celatus DSM 18785</name>
    <dbReference type="NCBI Taxonomy" id="1121021"/>
    <lineage>
        <taxon>Bacteria</taxon>
        <taxon>Bacillati</taxon>
        <taxon>Actinomycetota</taxon>
        <taxon>Coriobacteriia</taxon>
        <taxon>Eggerthellales</taxon>
        <taxon>Eggerthellaceae</taxon>
        <taxon>Adlercreutzia</taxon>
    </lineage>
</organism>
<dbReference type="EC" id="3.5.1.28" evidence="2"/>
<reference evidence="8 9" key="1">
    <citation type="journal article" date="2019" name="Microbiol. Resour. Announc.">
        <title>Draft Genome Sequences of Type Strains of Gordonibacter faecihominis, Paraeggerthella hongkongensis, Parvibacter caecicola,Slackia equolifaciens, Slackia faecicanis, and Slackia isoflavoniconvertens.</title>
        <authorList>
            <person name="Danylec N."/>
            <person name="Stoll D.A."/>
            <person name="Dotsch A."/>
            <person name="Huch M."/>
        </authorList>
    </citation>
    <scope>NUCLEOTIDE SEQUENCE [LARGE SCALE GENOMIC DNA]</scope>
    <source>
        <strain evidence="8 9">DSM 18785</strain>
    </source>
</reference>
<dbReference type="GO" id="GO:0008745">
    <property type="term" value="F:N-acetylmuramoyl-L-alanine amidase activity"/>
    <property type="evidence" value="ECO:0007669"/>
    <property type="project" value="UniProtKB-EC"/>
</dbReference>
<dbReference type="PANTHER" id="PTHR30417">
    <property type="entry name" value="N-ACETYLMURAMOYL-L-ALANINE AMIDASE AMID"/>
    <property type="match status" value="1"/>
</dbReference>
<dbReference type="GO" id="GO:0071555">
    <property type="term" value="P:cell wall organization"/>
    <property type="evidence" value="ECO:0007669"/>
    <property type="project" value="UniProtKB-KW"/>
</dbReference>
<evidence type="ECO:0000259" key="6">
    <source>
        <dbReference type="SMART" id="SM00287"/>
    </source>
</evidence>
<dbReference type="GO" id="GO:0009253">
    <property type="term" value="P:peptidoglycan catabolic process"/>
    <property type="evidence" value="ECO:0007669"/>
    <property type="project" value="InterPro"/>
</dbReference>
<dbReference type="PANTHER" id="PTHR30417:SF1">
    <property type="entry name" value="N-ACETYLMURAMOYL-L-ALANINE AMIDASE AMID"/>
    <property type="match status" value="1"/>
</dbReference>
<feature type="region of interest" description="Disordered" evidence="5">
    <location>
        <begin position="217"/>
        <end position="251"/>
    </location>
</feature>
<dbReference type="Gene3D" id="3.40.80.10">
    <property type="entry name" value="Peptidoglycan recognition protein-like"/>
    <property type="match status" value="1"/>
</dbReference>
<dbReference type="InterPro" id="IPR003646">
    <property type="entry name" value="SH3-like_bac-type"/>
</dbReference>
<dbReference type="SMART" id="SM00287">
    <property type="entry name" value="SH3b"/>
    <property type="match status" value="1"/>
</dbReference>
<dbReference type="Proteomes" id="UP000278327">
    <property type="component" value="Unassembled WGS sequence"/>
</dbReference>
<name>A0A3N0APH8_9ACTN</name>
<accession>A0A3N0APH8</accession>
<dbReference type="GO" id="GO:0009254">
    <property type="term" value="P:peptidoglycan turnover"/>
    <property type="evidence" value="ECO:0007669"/>
    <property type="project" value="TreeGrafter"/>
</dbReference>
<keyword evidence="9" id="KW-1185">Reference proteome</keyword>
<dbReference type="Gene3D" id="2.30.30.40">
    <property type="entry name" value="SH3 Domains"/>
    <property type="match status" value="1"/>
</dbReference>
<dbReference type="SUPFAM" id="SSF55846">
    <property type="entry name" value="N-acetylmuramoyl-L-alanine amidase-like"/>
    <property type="match status" value="1"/>
</dbReference>
<evidence type="ECO:0000256" key="5">
    <source>
        <dbReference type="SAM" id="MobiDB-lite"/>
    </source>
</evidence>
<comment type="catalytic activity">
    <reaction evidence="1">
        <text>Hydrolyzes the link between N-acetylmuramoyl residues and L-amino acid residues in certain cell-wall glycopeptides.</text>
        <dbReference type="EC" id="3.5.1.28"/>
    </reaction>
</comment>
<sequence>MSETLEQLIALGNEGAPQEWLDHFTGQGIGDGYEGITAEEVEKIIASGELMAEAEQIIQATYETKFLQCNPTNYTRGRGGNSVQWLVIHYTAGAKTSDGAAEANCIYFGREANLGASAHYFVCDGYTIWQSVSEGDTAWHAGNWAINQRSIGIEVCTAGAFTDAEIERLTWLVQNLMAKYGIAADHVIRHYDANGKHCPAHYVDAARWKELHTRITTGKASAPQPAPSKPTPAPSKPAVSNSTERTGTGFGGRYRCTVNGLRVRTAPSLSGTVVASYNKGQTVVLDDWYKIADGWVWGRYTGAQSGQKRYVAVGKPTGGPAADDYLLKV</sequence>
<evidence type="ECO:0000259" key="7">
    <source>
        <dbReference type="SMART" id="SM00644"/>
    </source>
</evidence>
<dbReference type="EMBL" id="QICA01000020">
    <property type="protein sequence ID" value="RNL36703.1"/>
    <property type="molecule type" value="Genomic_DNA"/>
</dbReference>
<evidence type="ECO:0000313" key="8">
    <source>
        <dbReference type="EMBL" id="RNL36703.1"/>
    </source>
</evidence>
<dbReference type="SMART" id="SM00644">
    <property type="entry name" value="Ami_2"/>
    <property type="match status" value="1"/>
</dbReference>
<dbReference type="Pfam" id="PF01510">
    <property type="entry name" value="Amidase_2"/>
    <property type="match status" value="1"/>
</dbReference>
<evidence type="ECO:0000256" key="4">
    <source>
        <dbReference type="ARBA" id="ARBA00023316"/>
    </source>
</evidence>